<dbReference type="OrthoDB" id="9802489at2"/>
<feature type="domain" description="Carboxymuconolactone decarboxylase-like" evidence="2">
    <location>
        <begin position="55"/>
        <end position="141"/>
    </location>
</feature>
<comment type="caution">
    <text evidence="4">The sequence shown here is derived from an EMBL/GenBank/DDBJ whole genome shotgun (WGS) entry which is preliminary data.</text>
</comment>
<dbReference type="PANTHER" id="PTHR43698">
    <property type="entry name" value="RIBD C-TERMINAL DOMAIN CONTAINING PROTEIN"/>
    <property type="match status" value="1"/>
</dbReference>
<dbReference type="Pfam" id="PF02627">
    <property type="entry name" value="CMD"/>
    <property type="match status" value="1"/>
</dbReference>
<dbReference type="Pfam" id="PF07883">
    <property type="entry name" value="Cupin_2"/>
    <property type="match status" value="1"/>
</dbReference>
<dbReference type="InterPro" id="IPR029032">
    <property type="entry name" value="AhpD-like"/>
</dbReference>
<dbReference type="Gene3D" id="2.60.120.10">
    <property type="entry name" value="Jelly Rolls"/>
    <property type="match status" value="1"/>
</dbReference>
<feature type="signal peptide" evidence="1">
    <location>
        <begin position="1"/>
        <end position="26"/>
    </location>
</feature>
<reference evidence="4 5" key="1">
    <citation type="submission" date="2019-08" db="EMBL/GenBank/DDBJ databases">
        <title>Selenomonas sp. mPRGC5 and Selenomonas sp. mPRGC8 isolated from ruminal fluid of dairy goat (Capra hircus).</title>
        <authorList>
            <person name="Poothong S."/>
            <person name="Nuengjamnong C."/>
            <person name="Tanasupawat S."/>
        </authorList>
    </citation>
    <scope>NUCLEOTIDE SEQUENCE [LARGE SCALE GENOMIC DNA]</scope>
    <source>
        <strain evidence="5">mPRGC5</strain>
    </source>
</reference>
<dbReference type="InterPro" id="IPR014710">
    <property type="entry name" value="RmlC-like_jellyroll"/>
</dbReference>
<evidence type="ECO:0000259" key="3">
    <source>
        <dbReference type="Pfam" id="PF07883"/>
    </source>
</evidence>
<proteinExistence type="predicted"/>
<evidence type="ECO:0000256" key="1">
    <source>
        <dbReference type="SAM" id="SignalP"/>
    </source>
</evidence>
<dbReference type="SUPFAM" id="SSF69118">
    <property type="entry name" value="AhpD-like"/>
    <property type="match status" value="1"/>
</dbReference>
<name>A0A5D6WDN8_9FIRM</name>
<evidence type="ECO:0000313" key="4">
    <source>
        <dbReference type="EMBL" id="TYZ25109.1"/>
    </source>
</evidence>
<dbReference type="PANTHER" id="PTHR43698:SF1">
    <property type="entry name" value="BLL4564 PROTEIN"/>
    <property type="match status" value="1"/>
</dbReference>
<sequence length="297" mass="32850">MKDRKFLAAGLAAGLLWSSSFFTWEATVMANSAGNQKAVKVVQTAGRQQLGDFAPDFARYNDDILFGEVWSKNDVLSLHDRSIVTVSALVASGMTDSSLKYHLQSAKKNGVTREEMAEVITQLGFYAGWPKAWAAFNLAKEVYNEPAAQNTETKGSDPMDLETIKETSLFPVGGENVNYAQYFDGKSYLNMISLDQVVIGNVTFEPGCRNHWHIHHADKGGGQMLLVTAGRGWYQEWGKPAQELKVGDVVHIPAGVKHWHGVAKDSAFQHIAIEVPGENTSNEWCEPVEEKEYNKLP</sequence>
<feature type="domain" description="Cupin type-2" evidence="3">
    <location>
        <begin position="202"/>
        <end position="268"/>
    </location>
</feature>
<dbReference type="EMBL" id="VTOY01000001">
    <property type="protein sequence ID" value="TYZ25109.1"/>
    <property type="molecule type" value="Genomic_DNA"/>
</dbReference>
<dbReference type="CDD" id="cd02233">
    <property type="entry name" value="cupin_HNL-like"/>
    <property type="match status" value="1"/>
</dbReference>
<evidence type="ECO:0000259" key="2">
    <source>
        <dbReference type="Pfam" id="PF02627"/>
    </source>
</evidence>
<dbReference type="InterPro" id="IPR013096">
    <property type="entry name" value="Cupin_2"/>
</dbReference>
<evidence type="ECO:0000313" key="5">
    <source>
        <dbReference type="Proteomes" id="UP000323646"/>
    </source>
</evidence>
<keyword evidence="1" id="KW-0732">Signal</keyword>
<keyword evidence="5" id="KW-1185">Reference proteome</keyword>
<organism evidence="4 5">
    <name type="scientific">Selenomonas ruminis</name>
    <dbReference type="NCBI Taxonomy" id="2593411"/>
    <lineage>
        <taxon>Bacteria</taxon>
        <taxon>Bacillati</taxon>
        <taxon>Bacillota</taxon>
        <taxon>Negativicutes</taxon>
        <taxon>Selenomonadales</taxon>
        <taxon>Selenomonadaceae</taxon>
        <taxon>Selenomonas</taxon>
    </lineage>
</organism>
<dbReference type="Proteomes" id="UP000323646">
    <property type="component" value="Unassembled WGS sequence"/>
</dbReference>
<protein>
    <submittedName>
        <fullName evidence="4">Cupin domain-containing protein</fullName>
    </submittedName>
</protein>
<dbReference type="AlphaFoldDB" id="A0A5D6WDN8"/>
<dbReference type="InterPro" id="IPR047263">
    <property type="entry name" value="HNL-like_cupin"/>
</dbReference>
<dbReference type="GO" id="GO:0051920">
    <property type="term" value="F:peroxiredoxin activity"/>
    <property type="evidence" value="ECO:0007669"/>
    <property type="project" value="InterPro"/>
</dbReference>
<dbReference type="Gene3D" id="1.20.1290.10">
    <property type="entry name" value="AhpD-like"/>
    <property type="match status" value="1"/>
</dbReference>
<dbReference type="SUPFAM" id="SSF51182">
    <property type="entry name" value="RmlC-like cupins"/>
    <property type="match status" value="1"/>
</dbReference>
<feature type="chain" id="PRO_5039231307" evidence="1">
    <location>
        <begin position="27"/>
        <end position="297"/>
    </location>
</feature>
<accession>A0A5D6WDN8</accession>
<dbReference type="InterPro" id="IPR003779">
    <property type="entry name" value="CMD-like"/>
</dbReference>
<dbReference type="InterPro" id="IPR011051">
    <property type="entry name" value="RmlC_Cupin_sf"/>
</dbReference>
<gene>
    <name evidence="4" type="ORF">FZ040_03560</name>
</gene>